<dbReference type="Proteomes" id="UP000008062">
    <property type="component" value="Chromosome 3"/>
</dbReference>
<evidence type="ECO:0000256" key="1">
    <source>
        <dbReference type="SAM" id="MobiDB-lite"/>
    </source>
</evidence>
<dbReference type="KEGG" id="ztr:MYCGRDRAFT_103884"/>
<dbReference type="InParanoid" id="F9X5A8"/>
<gene>
    <name evidence="2" type="ORF">MYCGRDRAFT_103884</name>
</gene>
<dbReference type="AlphaFoldDB" id="F9X5A8"/>
<accession>F9X5A8</accession>
<protein>
    <submittedName>
        <fullName evidence="2">Uncharacterized protein</fullName>
    </submittedName>
</protein>
<dbReference type="GeneID" id="13395451"/>
<dbReference type="HOGENOM" id="CLU_2887556_0_0_1"/>
<feature type="region of interest" description="Disordered" evidence="1">
    <location>
        <begin position="40"/>
        <end position="63"/>
    </location>
</feature>
<dbReference type="RefSeq" id="XP_003854018.1">
    <property type="nucleotide sequence ID" value="XM_003853970.1"/>
</dbReference>
<keyword evidence="3" id="KW-1185">Reference proteome</keyword>
<organism evidence="2 3">
    <name type="scientific">Zymoseptoria tritici (strain CBS 115943 / IPO323)</name>
    <name type="common">Speckled leaf blotch fungus</name>
    <name type="synonym">Septoria tritici</name>
    <dbReference type="NCBI Taxonomy" id="336722"/>
    <lineage>
        <taxon>Eukaryota</taxon>
        <taxon>Fungi</taxon>
        <taxon>Dikarya</taxon>
        <taxon>Ascomycota</taxon>
        <taxon>Pezizomycotina</taxon>
        <taxon>Dothideomycetes</taxon>
        <taxon>Dothideomycetidae</taxon>
        <taxon>Mycosphaerellales</taxon>
        <taxon>Mycosphaerellaceae</taxon>
        <taxon>Zymoseptoria</taxon>
    </lineage>
</organism>
<sequence>MLLVCVWRERVCFSASPKPSLSGSLPDFRTSNRLQYTALWADGPSSPNEAQCSATPGLPIRAH</sequence>
<proteinExistence type="predicted"/>
<feature type="compositionally biased region" description="Polar residues" evidence="1">
    <location>
        <begin position="45"/>
        <end position="54"/>
    </location>
</feature>
<dbReference type="EMBL" id="CM001198">
    <property type="protein sequence ID" value="EGP88994.1"/>
    <property type="molecule type" value="Genomic_DNA"/>
</dbReference>
<name>F9X5A8_ZYMTI</name>
<evidence type="ECO:0000313" key="2">
    <source>
        <dbReference type="EMBL" id="EGP88994.1"/>
    </source>
</evidence>
<reference evidence="2 3" key="1">
    <citation type="journal article" date="2011" name="PLoS Genet.">
        <title>Finished genome of the fungal wheat pathogen Mycosphaerella graminicola reveals dispensome structure, chromosome plasticity, and stealth pathogenesis.</title>
        <authorList>
            <person name="Goodwin S.B."/>
            <person name="Ben M'barek S."/>
            <person name="Dhillon B."/>
            <person name="Wittenberg A.H.J."/>
            <person name="Crane C.F."/>
            <person name="Hane J.K."/>
            <person name="Foster A.J."/>
            <person name="Van der Lee T.A.J."/>
            <person name="Grimwood J."/>
            <person name="Aerts A."/>
            <person name="Antoniw J."/>
            <person name="Bailey A."/>
            <person name="Bluhm B."/>
            <person name="Bowler J."/>
            <person name="Bristow J."/>
            <person name="van der Burgt A."/>
            <person name="Canto-Canche B."/>
            <person name="Churchill A.C.L."/>
            <person name="Conde-Ferraez L."/>
            <person name="Cools H.J."/>
            <person name="Coutinho P.M."/>
            <person name="Csukai M."/>
            <person name="Dehal P."/>
            <person name="De Wit P."/>
            <person name="Donzelli B."/>
            <person name="van de Geest H.C."/>
            <person name="van Ham R.C.H.J."/>
            <person name="Hammond-Kosack K.E."/>
            <person name="Henrissat B."/>
            <person name="Kilian A."/>
            <person name="Kobayashi A.K."/>
            <person name="Koopmann E."/>
            <person name="Kourmpetis Y."/>
            <person name="Kuzniar A."/>
            <person name="Lindquist E."/>
            <person name="Lombard V."/>
            <person name="Maliepaard C."/>
            <person name="Martins N."/>
            <person name="Mehrabi R."/>
            <person name="Nap J.P.H."/>
            <person name="Ponomarenko A."/>
            <person name="Rudd J.J."/>
            <person name="Salamov A."/>
            <person name="Schmutz J."/>
            <person name="Schouten H.J."/>
            <person name="Shapiro H."/>
            <person name="Stergiopoulos I."/>
            <person name="Torriani S.F.F."/>
            <person name="Tu H."/>
            <person name="de Vries R.P."/>
            <person name="Waalwijk C."/>
            <person name="Ware S.B."/>
            <person name="Wiebenga A."/>
            <person name="Zwiers L.-H."/>
            <person name="Oliver R.P."/>
            <person name="Grigoriev I.V."/>
            <person name="Kema G.H.J."/>
        </authorList>
    </citation>
    <scope>NUCLEOTIDE SEQUENCE [LARGE SCALE GENOMIC DNA]</scope>
    <source>
        <strain evidence="3">CBS 115943 / IPO323</strain>
    </source>
</reference>
<evidence type="ECO:0000313" key="3">
    <source>
        <dbReference type="Proteomes" id="UP000008062"/>
    </source>
</evidence>